<dbReference type="InterPro" id="IPR042097">
    <property type="entry name" value="Aminopeptidase_N-like_N_sf"/>
</dbReference>
<dbReference type="InterPro" id="IPR014782">
    <property type="entry name" value="Peptidase_M1_dom"/>
</dbReference>
<evidence type="ECO:0000259" key="11">
    <source>
        <dbReference type="Pfam" id="PF17432"/>
    </source>
</evidence>
<dbReference type="Gene3D" id="2.60.40.1730">
    <property type="entry name" value="tricorn interacting facor f3 domain"/>
    <property type="match status" value="1"/>
</dbReference>
<dbReference type="InterPro" id="IPR037144">
    <property type="entry name" value="Peptidase_M1_pepN_C_sf"/>
</dbReference>
<dbReference type="InterPro" id="IPR024601">
    <property type="entry name" value="Peptidase_M1_pepN_C"/>
</dbReference>
<dbReference type="Pfam" id="PF17432">
    <property type="entry name" value="DUF3458_C"/>
    <property type="match status" value="1"/>
</dbReference>
<dbReference type="Pfam" id="PF11940">
    <property type="entry name" value="DUF3458"/>
    <property type="match status" value="1"/>
</dbReference>
<dbReference type="EC" id="3.4.11.2" evidence="13"/>
<dbReference type="EMBL" id="UOEM01000026">
    <property type="protein sequence ID" value="VAW11025.1"/>
    <property type="molecule type" value="Genomic_DNA"/>
</dbReference>
<dbReference type="GO" id="GO:0008237">
    <property type="term" value="F:metallopeptidase activity"/>
    <property type="evidence" value="ECO:0007669"/>
    <property type="project" value="UniProtKB-KW"/>
</dbReference>
<evidence type="ECO:0000256" key="3">
    <source>
        <dbReference type="ARBA" id="ARBA00022438"/>
    </source>
</evidence>
<dbReference type="InterPro" id="IPR012779">
    <property type="entry name" value="Peptidase_M1_pepN"/>
</dbReference>
<dbReference type="GO" id="GO:0006508">
    <property type="term" value="P:proteolysis"/>
    <property type="evidence" value="ECO:0007669"/>
    <property type="project" value="UniProtKB-KW"/>
</dbReference>
<evidence type="ECO:0000256" key="6">
    <source>
        <dbReference type="ARBA" id="ARBA00022801"/>
    </source>
</evidence>
<evidence type="ECO:0000256" key="5">
    <source>
        <dbReference type="ARBA" id="ARBA00022723"/>
    </source>
</evidence>
<dbReference type="Pfam" id="PF17900">
    <property type="entry name" value="Peptidase_M1_N"/>
    <property type="match status" value="1"/>
</dbReference>
<dbReference type="Gene3D" id="1.10.390.10">
    <property type="entry name" value="Neutral Protease Domain 2"/>
    <property type="match status" value="1"/>
</dbReference>
<proteinExistence type="inferred from homology"/>
<dbReference type="PANTHER" id="PTHR46322:SF1">
    <property type="entry name" value="PUROMYCIN-SENSITIVE AMINOPEPTIDASE"/>
    <property type="match status" value="1"/>
</dbReference>
<dbReference type="InterPro" id="IPR027268">
    <property type="entry name" value="Peptidase_M4/M1_CTD_sf"/>
</dbReference>
<accession>A0A3B0SYC7</accession>
<dbReference type="CDD" id="cd09600">
    <property type="entry name" value="M1_APN"/>
    <property type="match status" value="1"/>
</dbReference>
<sequence>MVTAMSEPDPKTIYLADYAPPDYSIDTIDLDISLAPRGARVMERLDIRPNPDLDIHGPLRLDGEKLDLVRIVLDGEVLARSEYAVDATSLTIGAPPTDPFTLEIEVRIDPAANTALSGLYLSGGVYCTQCEAEGFRRIAYGLDRPDVLSVYTTRIEAPKADTPVLLSNGNLIEAGDCAAPDRHFAVWHDPHPKPTYLFALVGGDLACRADTFRTMSGREVDLRIYVEPGKQDRTGFAMEALKRAMAWDETAYGRGYDLDIFMIVAVSDFNMGAMENKGLNIFNDKFILASPDTATDADYARIEAIIAHEYFHNWTGNRITCRDWFQLCLKEGLTVFRDQEFTRDVRSGAVKRIEDVRTLRSHQFLEDAGPLAHPVRPQSYIEINNFYTATVYEKGAELIGMLKTMLGPEAFRRGMDLYFQRHDGEAALIEDLIGALADGGGRDFSDFLKWYDQAGTPKIEVKARHDAETATLELTIRQSTGPTPGQPDKVALHMPFAIGLLDRSGRELPLVEAGGGKIKNGIVEIRAAETPLRFTGIKSKPVLSMNRNFSAPVILDAGHSEDDLLILLAHDSDGFNRWQAAQSLGLVAVKRRMGGHHPDWLDRFAEALGAAITDAALAPAYRAELLGLPGEADIARDIAEAIDPLAIHNARNDILAAMGQNLAKRLEDLTTRHRVDGPFSPDAAAAGQRRLANAALALRVRAGGDGADIAFAAYRHAGNMTDTIAALTALTHLKTPKRAQALDDFYRRHQSDPLVVDKWLTLQAIAADAGQIAELMKHEVFTLANPNRVRALIGAFAMANPVGFNAADGAGYSLVAETALKLDPLNPQVAARLMAAFRSWKYLEPKRQSLARKALAHVAGQTNLSPDVYEIATKSLA</sequence>
<comment type="cofactor">
    <cofactor evidence="1">
        <name>Zn(2+)</name>
        <dbReference type="ChEBI" id="CHEBI:29105"/>
    </cofactor>
</comment>
<name>A0A3B0SYC7_9ZZZZ</name>
<dbReference type="Pfam" id="PF01433">
    <property type="entry name" value="Peptidase_M1"/>
    <property type="match status" value="1"/>
</dbReference>
<keyword evidence="7" id="KW-0862">Zinc</keyword>
<evidence type="ECO:0000256" key="1">
    <source>
        <dbReference type="ARBA" id="ARBA00001947"/>
    </source>
</evidence>
<feature type="domain" description="Peptidase M1 alanyl aminopeptidase C-terminal" evidence="11">
    <location>
        <begin position="562"/>
        <end position="877"/>
    </location>
</feature>
<keyword evidence="5" id="KW-0479">Metal-binding</keyword>
<dbReference type="SUPFAM" id="SSF55486">
    <property type="entry name" value="Metalloproteases ('zincins'), catalytic domain"/>
    <property type="match status" value="1"/>
</dbReference>
<dbReference type="PRINTS" id="PR00756">
    <property type="entry name" value="ALADIPTASE"/>
</dbReference>
<evidence type="ECO:0000256" key="2">
    <source>
        <dbReference type="ARBA" id="ARBA00010136"/>
    </source>
</evidence>
<dbReference type="Gene3D" id="3.30.2010.30">
    <property type="match status" value="1"/>
</dbReference>
<dbReference type="PANTHER" id="PTHR46322">
    <property type="entry name" value="PUROMYCIN-SENSITIVE AMINOPEPTIDASE"/>
    <property type="match status" value="1"/>
</dbReference>
<feature type="domain" description="Peptidase M1 alanyl aminopeptidase Ig-like fold" evidence="10">
    <location>
        <begin position="455"/>
        <end position="556"/>
    </location>
</feature>
<evidence type="ECO:0000259" key="10">
    <source>
        <dbReference type="Pfam" id="PF11940"/>
    </source>
</evidence>
<feature type="domain" description="Peptidase M1 membrane alanine aminopeptidase" evidence="9">
    <location>
        <begin position="236"/>
        <end position="448"/>
    </location>
</feature>
<dbReference type="GO" id="GO:0016285">
    <property type="term" value="F:alanyl aminopeptidase activity"/>
    <property type="evidence" value="ECO:0007669"/>
    <property type="project" value="UniProtKB-EC"/>
</dbReference>
<gene>
    <name evidence="13" type="ORF">MNBD_ALPHA09-1035</name>
</gene>
<evidence type="ECO:0000313" key="13">
    <source>
        <dbReference type="EMBL" id="VAW11025.1"/>
    </source>
</evidence>
<dbReference type="InterPro" id="IPR038438">
    <property type="entry name" value="PepN_Ig-like_sf"/>
</dbReference>
<dbReference type="Gene3D" id="2.60.40.1840">
    <property type="match status" value="1"/>
</dbReference>
<keyword evidence="3 13" id="KW-0031">Aminopeptidase</keyword>
<dbReference type="InterPro" id="IPR001930">
    <property type="entry name" value="Peptidase_M1"/>
</dbReference>
<comment type="similarity">
    <text evidence="2">Belongs to the peptidase M1 family.</text>
</comment>
<organism evidence="13">
    <name type="scientific">hydrothermal vent metagenome</name>
    <dbReference type="NCBI Taxonomy" id="652676"/>
    <lineage>
        <taxon>unclassified sequences</taxon>
        <taxon>metagenomes</taxon>
        <taxon>ecological metagenomes</taxon>
    </lineage>
</organism>
<keyword evidence="6 13" id="KW-0378">Hydrolase</keyword>
<dbReference type="InterPro" id="IPR035414">
    <property type="entry name" value="Peptidase_M1_pepN_Ig-like"/>
</dbReference>
<dbReference type="AlphaFoldDB" id="A0A3B0SYC7"/>
<protein>
    <submittedName>
        <fullName evidence="13">Membrane alanine aminopeptidase N</fullName>
        <ecNumber evidence="13">3.4.11.2</ecNumber>
    </submittedName>
</protein>
<dbReference type="Gene3D" id="1.25.50.10">
    <property type="entry name" value="Peptidase M1, alanyl aminopeptidase, C-terminal domain"/>
    <property type="match status" value="1"/>
</dbReference>
<evidence type="ECO:0000259" key="9">
    <source>
        <dbReference type="Pfam" id="PF01433"/>
    </source>
</evidence>
<evidence type="ECO:0000256" key="7">
    <source>
        <dbReference type="ARBA" id="ARBA00022833"/>
    </source>
</evidence>
<dbReference type="FunFam" id="3.30.2010.30:FF:000002">
    <property type="entry name" value="Putative aminopeptidase N"/>
    <property type="match status" value="1"/>
</dbReference>
<dbReference type="SUPFAM" id="SSF63737">
    <property type="entry name" value="Leukotriene A4 hydrolase N-terminal domain"/>
    <property type="match status" value="1"/>
</dbReference>
<dbReference type="FunFam" id="2.60.40.1840:FF:000001">
    <property type="entry name" value="Aminopeptidase N"/>
    <property type="match status" value="1"/>
</dbReference>
<dbReference type="GO" id="GO:0008270">
    <property type="term" value="F:zinc ion binding"/>
    <property type="evidence" value="ECO:0007669"/>
    <property type="project" value="InterPro"/>
</dbReference>
<dbReference type="InterPro" id="IPR045357">
    <property type="entry name" value="Aminopeptidase_N-like_N"/>
</dbReference>
<dbReference type="NCBIfam" id="TIGR02414">
    <property type="entry name" value="pepN_proteo"/>
    <property type="match status" value="1"/>
</dbReference>
<feature type="domain" description="Aminopeptidase N-like N-terminal" evidence="12">
    <location>
        <begin position="86"/>
        <end position="197"/>
    </location>
</feature>
<evidence type="ECO:0000259" key="12">
    <source>
        <dbReference type="Pfam" id="PF17900"/>
    </source>
</evidence>
<evidence type="ECO:0000256" key="4">
    <source>
        <dbReference type="ARBA" id="ARBA00022670"/>
    </source>
</evidence>
<keyword evidence="8" id="KW-0482">Metalloprotease</keyword>
<keyword evidence="4" id="KW-0645">Protease</keyword>
<evidence type="ECO:0000256" key="8">
    <source>
        <dbReference type="ARBA" id="ARBA00023049"/>
    </source>
</evidence>
<reference evidence="13" key="1">
    <citation type="submission" date="2018-06" db="EMBL/GenBank/DDBJ databases">
        <authorList>
            <person name="Zhirakovskaya E."/>
        </authorList>
    </citation>
    <scope>NUCLEOTIDE SEQUENCE</scope>
</reference>